<dbReference type="InterPro" id="IPR020288">
    <property type="entry name" value="Sheath_initiator"/>
</dbReference>
<evidence type="ECO:0008006" key="5">
    <source>
        <dbReference type="Google" id="ProtNLM"/>
    </source>
</evidence>
<organism evidence="2 4">
    <name type="scientific">Fimbriiglobus ruber</name>
    <dbReference type="NCBI Taxonomy" id="1908690"/>
    <lineage>
        <taxon>Bacteria</taxon>
        <taxon>Pseudomonadati</taxon>
        <taxon>Planctomycetota</taxon>
        <taxon>Planctomycetia</taxon>
        <taxon>Gemmatales</taxon>
        <taxon>Gemmataceae</taxon>
        <taxon>Fimbriiglobus</taxon>
    </lineage>
</organism>
<gene>
    <name evidence="3" type="ORF">FRUB_03651</name>
    <name evidence="1" type="ORF">FRUB_04144</name>
    <name evidence="2" type="ORF">FRUB_04556</name>
</gene>
<dbReference type="Pfam" id="PF10934">
    <property type="entry name" value="Sheath_initiator"/>
    <property type="match status" value="1"/>
</dbReference>
<dbReference type="AlphaFoldDB" id="A0A225DVB9"/>
<protein>
    <recommendedName>
        <fullName evidence="5">Phage protein</fullName>
    </recommendedName>
</protein>
<comment type="caution">
    <text evidence="2">The sequence shown here is derived from an EMBL/GenBank/DDBJ whole genome shotgun (WGS) entry which is preliminary data.</text>
</comment>
<name>A0A225DVB9_9BACT</name>
<dbReference type="EMBL" id="NIDE01000005">
    <property type="protein sequence ID" value="OWK42066.1"/>
    <property type="molecule type" value="Genomic_DNA"/>
</dbReference>
<dbReference type="EMBL" id="NIDE01000005">
    <property type="protein sequence ID" value="OWK42478.1"/>
    <property type="molecule type" value="Genomic_DNA"/>
</dbReference>
<evidence type="ECO:0000313" key="4">
    <source>
        <dbReference type="Proteomes" id="UP000214646"/>
    </source>
</evidence>
<dbReference type="Proteomes" id="UP000214646">
    <property type="component" value="Unassembled WGS sequence"/>
</dbReference>
<evidence type="ECO:0000313" key="1">
    <source>
        <dbReference type="EMBL" id="OWK42066.1"/>
    </source>
</evidence>
<proteinExistence type="predicted"/>
<reference evidence="2" key="2">
    <citation type="journal article" date="2018" name="Appl. Environ. Microbiol.">
        <title>Genome Analysis of Fimbriiglobus ruber SP5(T), a Planctomycete with Confirmed Chitinolytic Capability.</title>
        <authorList>
            <person name="Ravin N.V."/>
            <person name="Rakitin A.L."/>
            <person name="Ivanova A.A."/>
            <person name="Beletsky A.V."/>
            <person name="Kulichevskaya I.S."/>
            <person name="Mardanov A.V."/>
            <person name="Dedysh S.N."/>
        </authorList>
    </citation>
    <scope>NUCLEOTIDE SEQUENCE</scope>
    <source>
        <strain evidence="2">SP5</strain>
    </source>
</reference>
<reference evidence="4" key="1">
    <citation type="submission" date="2017-06" db="EMBL/GenBank/DDBJ databases">
        <title>Genome analysis of Fimbriiglobus ruber SP5, the first member of the order Planctomycetales with confirmed chitinolytic capability.</title>
        <authorList>
            <person name="Ravin N.V."/>
            <person name="Rakitin A.L."/>
            <person name="Ivanova A.A."/>
            <person name="Beletsky A.V."/>
            <person name="Kulichevskaya I.S."/>
            <person name="Mardanov A.V."/>
            <person name="Dedysh S.N."/>
        </authorList>
    </citation>
    <scope>NUCLEOTIDE SEQUENCE [LARGE SCALE GENOMIC DNA]</scope>
    <source>
        <strain evidence="4">SP5</strain>
    </source>
</reference>
<accession>A0A225DVB9</accession>
<dbReference type="EMBL" id="NIDE01000004">
    <property type="protein sequence ID" value="OWK44052.1"/>
    <property type="molecule type" value="Genomic_DNA"/>
</dbReference>
<evidence type="ECO:0000313" key="3">
    <source>
        <dbReference type="EMBL" id="OWK44052.1"/>
    </source>
</evidence>
<sequence>MGADGNLAVLSGIQAIAGACVTACRTQLGECVLQTGVGLPNFQTVWVGVPDYALWQSYLQNTLLAVEGVTAVQSVNLTALDNVLRFTAEIQTIYGSTVVNG</sequence>
<evidence type="ECO:0000313" key="2">
    <source>
        <dbReference type="EMBL" id="OWK42478.1"/>
    </source>
</evidence>
<keyword evidence="4" id="KW-1185">Reference proteome</keyword>